<proteinExistence type="inferred from homology"/>
<evidence type="ECO:0000259" key="8">
    <source>
        <dbReference type="Pfam" id="PF00557"/>
    </source>
</evidence>
<sequence length="252" mass="26647">MTVESQQDVDGILETGRVVASVRDEMLQSIEPGMTTAELDELGGALLDRYEANSAPRVTYGFPGATCISVNEEAAHGIPGARVIQAGDIVNVDVSAEKGGYYADTGGTVVVPPASARHTRLCQATNLALEKAMAAASAGAPVNGIGKAIQRTAKAHNFKVIKNLAGHGIGRKLHEDPEGIVCFFDRQDSRRLGLGQVIAIEPFLSTESTFVTETNDGWTLVGHPYNRSAQYEHTIIVTKHAPIVATRSAAIG</sequence>
<dbReference type="KEGG" id="rul:UC8_47250"/>
<dbReference type="PANTHER" id="PTHR43330">
    <property type="entry name" value="METHIONINE AMINOPEPTIDASE"/>
    <property type="match status" value="1"/>
</dbReference>
<comment type="cofactor">
    <cofactor evidence="6">
        <name>Co(2+)</name>
        <dbReference type="ChEBI" id="CHEBI:48828"/>
    </cofactor>
    <cofactor evidence="6">
        <name>Zn(2+)</name>
        <dbReference type="ChEBI" id="CHEBI:29105"/>
    </cofactor>
    <cofactor evidence="6">
        <name>Mn(2+)</name>
        <dbReference type="ChEBI" id="CHEBI:29035"/>
    </cofactor>
    <cofactor evidence="6">
        <name>Fe(2+)</name>
        <dbReference type="ChEBI" id="CHEBI:29033"/>
    </cofactor>
    <text evidence="6">Binds 2 divalent metal cations per subunit. Has a high-affinity and a low affinity metal-binding site. The true nature of the physiological cofactor is under debate. The enzyme is active with cobalt, zinc, manganese or divalent iron ions. Most likely, methionine aminopeptidases function as mononuclear Fe(2+)-metalloproteases under physiological conditions, and the catalytically relevant metal-binding site has been assigned to the histidine-containing high-affinity site.</text>
</comment>
<evidence type="ECO:0000256" key="6">
    <source>
        <dbReference type="HAMAP-Rule" id="MF_01974"/>
    </source>
</evidence>
<dbReference type="InterPro" id="IPR002467">
    <property type="entry name" value="Pept_M24A_MAP1"/>
</dbReference>
<feature type="domain" description="Peptidase M24" evidence="8">
    <location>
        <begin position="12"/>
        <end position="239"/>
    </location>
</feature>
<evidence type="ECO:0000256" key="5">
    <source>
        <dbReference type="ARBA" id="ARBA00022801"/>
    </source>
</evidence>
<dbReference type="RefSeq" id="WP_068137676.1">
    <property type="nucleotide sequence ID" value="NZ_CP042914.1"/>
</dbReference>
<feature type="binding site" evidence="6">
    <location>
        <position position="76"/>
    </location>
    <ligand>
        <name>substrate</name>
    </ligand>
</feature>
<organism evidence="9 10">
    <name type="scientific">Roseimaritima ulvae</name>
    <dbReference type="NCBI Taxonomy" id="980254"/>
    <lineage>
        <taxon>Bacteria</taxon>
        <taxon>Pseudomonadati</taxon>
        <taxon>Planctomycetota</taxon>
        <taxon>Planctomycetia</taxon>
        <taxon>Pirellulales</taxon>
        <taxon>Pirellulaceae</taxon>
        <taxon>Roseimaritima</taxon>
    </lineage>
</organism>
<dbReference type="GO" id="GO:0006508">
    <property type="term" value="P:proteolysis"/>
    <property type="evidence" value="ECO:0007669"/>
    <property type="project" value="UniProtKB-KW"/>
</dbReference>
<evidence type="ECO:0000313" key="10">
    <source>
        <dbReference type="Proteomes" id="UP000325286"/>
    </source>
</evidence>
<feature type="binding site" evidence="6">
    <location>
        <position position="201"/>
    </location>
    <ligand>
        <name>a divalent metal cation</name>
        <dbReference type="ChEBI" id="CHEBI:60240"/>
        <label>2</label>
        <note>catalytic</note>
    </ligand>
</feature>
<accession>A0A5B9R819</accession>
<comment type="similarity">
    <text evidence="6">Belongs to the peptidase M24A family. Methionine aminopeptidase type 1 subfamily.</text>
</comment>
<dbReference type="AlphaFoldDB" id="A0A5B9R819"/>
<keyword evidence="5 6" id="KW-0378">Hydrolase</keyword>
<dbReference type="Pfam" id="PF00557">
    <property type="entry name" value="Peptidase_M24"/>
    <property type="match status" value="1"/>
</dbReference>
<dbReference type="OrthoDB" id="9802055at2"/>
<keyword evidence="4 6" id="KW-0479">Metal-binding</keyword>
<dbReference type="EMBL" id="CP042914">
    <property type="protein sequence ID" value="QEG42683.1"/>
    <property type="molecule type" value="Genomic_DNA"/>
</dbReference>
<dbReference type="GO" id="GO:0004239">
    <property type="term" value="F:initiator methionyl aminopeptidase activity"/>
    <property type="evidence" value="ECO:0007669"/>
    <property type="project" value="UniProtKB-UniRule"/>
</dbReference>
<feature type="binding site" evidence="6">
    <location>
        <position position="93"/>
    </location>
    <ligand>
        <name>a divalent metal cation</name>
        <dbReference type="ChEBI" id="CHEBI:60240"/>
        <label>1</label>
    </ligand>
</feature>
<comment type="function">
    <text evidence="1 6">Removes the N-terminal methionine from nascent proteins. The N-terminal methionine is often cleaved when the second residue in the primary sequence is small and uncharged (Met-Ala-, Cys, Gly, Pro, Ser, Thr, or Val). Requires deformylation of the N(alpha)-formylated initiator methionine before it can be hydrolyzed.</text>
</comment>
<dbReference type="SUPFAM" id="SSF55920">
    <property type="entry name" value="Creatinase/aminopeptidase"/>
    <property type="match status" value="1"/>
</dbReference>
<dbReference type="Gene3D" id="3.90.230.10">
    <property type="entry name" value="Creatinase/methionine aminopeptidase superfamily"/>
    <property type="match status" value="1"/>
</dbReference>
<feature type="binding site" evidence="6">
    <location>
        <position position="167"/>
    </location>
    <ligand>
        <name>a divalent metal cation</name>
        <dbReference type="ChEBI" id="CHEBI:60240"/>
        <label>2</label>
        <note>catalytic</note>
    </ligand>
</feature>
<evidence type="ECO:0000256" key="2">
    <source>
        <dbReference type="ARBA" id="ARBA00022438"/>
    </source>
</evidence>
<dbReference type="GO" id="GO:0070006">
    <property type="term" value="F:metalloaminopeptidase activity"/>
    <property type="evidence" value="ECO:0007669"/>
    <property type="project" value="UniProtKB-UniRule"/>
</dbReference>
<dbReference type="PANTHER" id="PTHR43330:SF13">
    <property type="entry name" value="METHIONINE AMINOPEPTIDASE 2"/>
    <property type="match status" value="1"/>
</dbReference>
<evidence type="ECO:0000313" key="9">
    <source>
        <dbReference type="EMBL" id="QEG42683.1"/>
    </source>
</evidence>
<reference evidence="9 10" key="1">
    <citation type="submission" date="2019-08" db="EMBL/GenBank/DDBJ databases">
        <title>Deep-cultivation of Planctomycetes and their phenomic and genomic characterization uncovers novel biology.</title>
        <authorList>
            <person name="Wiegand S."/>
            <person name="Jogler M."/>
            <person name="Boedeker C."/>
            <person name="Pinto D."/>
            <person name="Vollmers J."/>
            <person name="Rivas-Marin E."/>
            <person name="Kohn T."/>
            <person name="Peeters S.H."/>
            <person name="Heuer A."/>
            <person name="Rast P."/>
            <person name="Oberbeckmann S."/>
            <person name="Bunk B."/>
            <person name="Jeske O."/>
            <person name="Meyerdierks A."/>
            <person name="Storesund J.E."/>
            <person name="Kallscheuer N."/>
            <person name="Luecker S."/>
            <person name="Lage O.M."/>
            <person name="Pohl T."/>
            <person name="Merkel B.J."/>
            <person name="Hornburger P."/>
            <person name="Mueller R.-W."/>
            <person name="Bruemmer F."/>
            <person name="Labrenz M."/>
            <person name="Spormann A.M."/>
            <person name="Op den Camp H."/>
            <person name="Overmann J."/>
            <person name="Amann R."/>
            <person name="Jetten M.S.M."/>
            <person name="Mascher T."/>
            <person name="Medema M.H."/>
            <person name="Devos D.P."/>
            <person name="Kaster A.-K."/>
            <person name="Ovreas L."/>
            <person name="Rohde M."/>
            <person name="Galperin M.Y."/>
            <person name="Jogler C."/>
        </authorList>
    </citation>
    <scope>NUCLEOTIDE SEQUENCE [LARGE SCALE GENOMIC DNA]</scope>
    <source>
        <strain evidence="9 10">UC8</strain>
    </source>
</reference>
<feature type="binding site" evidence="6">
    <location>
        <position position="104"/>
    </location>
    <ligand>
        <name>a divalent metal cation</name>
        <dbReference type="ChEBI" id="CHEBI:60240"/>
        <label>1</label>
    </ligand>
</feature>
<keyword evidence="2 6" id="KW-0031">Aminopeptidase</keyword>
<dbReference type="HAMAP" id="MF_01974">
    <property type="entry name" value="MetAP_1"/>
    <property type="match status" value="1"/>
</dbReference>
<dbReference type="Proteomes" id="UP000325286">
    <property type="component" value="Chromosome"/>
</dbReference>
<protein>
    <recommendedName>
        <fullName evidence="6 7">Methionine aminopeptidase</fullName>
        <shortName evidence="6">MAP</shortName>
        <shortName evidence="6">MetAP</shortName>
        <ecNumber evidence="6 7">3.4.11.18</ecNumber>
    </recommendedName>
    <alternativeName>
        <fullName evidence="6">Peptidase M</fullName>
    </alternativeName>
</protein>
<dbReference type="PRINTS" id="PR00599">
    <property type="entry name" value="MAPEPTIDASE"/>
</dbReference>
<evidence type="ECO:0000256" key="4">
    <source>
        <dbReference type="ARBA" id="ARBA00022723"/>
    </source>
</evidence>
<evidence type="ECO:0000256" key="3">
    <source>
        <dbReference type="ARBA" id="ARBA00022670"/>
    </source>
</evidence>
<dbReference type="InterPro" id="IPR000994">
    <property type="entry name" value="Pept_M24"/>
</dbReference>
<evidence type="ECO:0000256" key="1">
    <source>
        <dbReference type="ARBA" id="ARBA00002521"/>
    </source>
</evidence>
<dbReference type="GO" id="GO:0046872">
    <property type="term" value="F:metal ion binding"/>
    <property type="evidence" value="ECO:0007669"/>
    <property type="project" value="UniProtKB-UniRule"/>
</dbReference>
<evidence type="ECO:0000256" key="7">
    <source>
        <dbReference type="RuleBase" id="RU003653"/>
    </source>
</evidence>
<dbReference type="InterPro" id="IPR036005">
    <property type="entry name" value="Creatinase/aminopeptidase-like"/>
</dbReference>
<feature type="binding site" evidence="6">
    <location>
        <position position="232"/>
    </location>
    <ligand>
        <name>a divalent metal cation</name>
        <dbReference type="ChEBI" id="CHEBI:60240"/>
        <label>2</label>
        <note>catalytic</note>
    </ligand>
</feature>
<feature type="binding site" evidence="6">
    <location>
        <position position="232"/>
    </location>
    <ligand>
        <name>a divalent metal cation</name>
        <dbReference type="ChEBI" id="CHEBI:60240"/>
        <label>1</label>
    </ligand>
</feature>
<keyword evidence="3 6" id="KW-0645">Protease</keyword>
<dbReference type="EC" id="3.4.11.18" evidence="6 7"/>
<feature type="binding site" evidence="6">
    <location>
        <position position="174"/>
    </location>
    <ligand>
        <name>substrate</name>
    </ligand>
</feature>
<dbReference type="InterPro" id="IPR001714">
    <property type="entry name" value="Pept_M24_MAP"/>
</dbReference>
<keyword evidence="10" id="KW-1185">Reference proteome</keyword>
<gene>
    <name evidence="9" type="primary">mapB</name>
    <name evidence="6" type="synonym">map</name>
    <name evidence="9" type="ORF">UC8_47250</name>
</gene>
<comment type="subunit">
    <text evidence="6">Monomer.</text>
</comment>
<comment type="catalytic activity">
    <reaction evidence="6 7">
        <text>Release of N-terminal amino acids, preferentially methionine, from peptides and arylamides.</text>
        <dbReference type="EC" id="3.4.11.18"/>
    </reaction>
</comment>
<dbReference type="NCBIfam" id="TIGR00500">
    <property type="entry name" value="met_pdase_I"/>
    <property type="match status" value="1"/>
</dbReference>
<feature type="binding site" evidence="6">
    <location>
        <position position="104"/>
    </location>
    <ligand>
        <name>a divalent metal cation</name>
        <dbReference type="ChEBI" id="CHEBI:60240"/>
        <label>2</label>
        <note>catalytic</note>
    </ligand>
</feature>
<name>A0A5B9R819_9BACT</name>